<feature type="transmembrane region" description="Helical" evidence="2">
    <location>
        <begin position="38"/>
        <end position="60"/>
    </location>
</feature>
<accession>A0A6J6K9I6</accession>
<organism evidence="3">
    <name type="scientific">freshwater metagenome</name>
    <dbReference type="NCBI Taxonomy" id="449393"/>
    <lineage>
        <taxon>unclassified sequences</taxon>
        <taxon>metagenomes</taxon>
        <taxon>ecological metagenomes</taxon>
    </lineage>
</organism>
<keyword evidence="2" id="KW-0472">Membrane</keyword>
<protein>
    <submittedName>
        <fullName evidence="3">Unannotated protein</fullName>
    </submittedName>
</protein>
<feature type="compositionally biased region" description="Polar residues" evidence="1">
    <location>
        <begin position="150"/>
        <end position="164"/>
    </location>
</feature>
<keyword evidence="2" id="KW-1133">Transmembrane helix</keyword>
<keyword evidence="2" id="KW-0812">Transmembrane</keyword>
<evidence type="ECO:0000256" key="1">
    <source>
        <dbReference type="SAM" id="MobiDB-lite"/>
    </source>
</evidence>
<gene>
    <name evidence="3" type="ORF">UFOPK2214_00162</name>
</gene>
<feature type="transmembrane region" description="Helical" evidence="2">
    <location>
        <begin position="92"/>
        <end position="109"/>
    </location>
</feature>
<reference evidence="3" key="1">
    <citation type="submission" date="2020-05" db="EMBL/GenBank/DDBJ databases">
        <authorList>
            <person name="Chiriac C."/>
            <person name="Salcher M."/>
            <person name="Ghai R."/>
            <person name="Kavagutti S V."/>
        </authorList>
    </citation>
    <scope>NUCLEOTIDE SEQUENCE</scope>
</reference>
<feature type="region of interest" description="Disordered" evidence="1">
    <location>
        <begin position="150"/>
        <end position="170"/>
    </location>
</feature>
<dbReference type="EMBL" id="CAEZWJ010000003">
    <property type="protein sequence ID" value="CAB4644884.1"/>
    <property type="molecule type" value="Genomic_DNA"/>
</dbReference>
<evidence type="ECO:0000256" key="2">
    <source>
        <dbReference type="SAM" id="Phobius"/>
    </source>
</evidence>
<dbReference type="AlphaFoldDB" id="A0A6J6K9I6"/>
<evidence type="ECO:0000313" key="3">
    <source>
        <dbReference type="EMBL" id="CAB4644884.1"/>
    </source>
</evidence>
<proteinExistence type="predicted"/>
<feature type="transmembrane region" description="Helical" evidence="2">
    <location>
        <begin position="9"/>
        <end position="32"/>
    </location>
</feature>
<feature type="transmembrane region" description="Helical" evidence="2">
    <location>
        <begin position="121"/>
        <end position="141"/>
    </location>
</feature>
<sequence length="170" mass="18108">MMGDVKGAVIVRVNAVFTALFLVTAVLAAVYFEQPWKVIAAVVCLASFSVGVCAFLWGYWSAVQRSREDNISVAAMYFLIDKCAPKSVARRMNGLLTLQVIIGLVTAGMRPSTDGKSGSTLAFGILVPMLGLGLNGLWAAFHGQFAPRSAANSQRVSPEASPNGQDEDHD</sequence>
<name>A0A6J6K9I6_9ZZZZ</name>